<name>A0A9N9DDT4_9GLOM</name>
<feature type="region of interest" description="Disordered" evidence="1">
    <location>
        <begin position="1"/>
        <end position="21"/>
    </location>
</feature>
<evidence type="ECO:0000256" key="1">
    <source>
        <dbReference type="SAM" id="MobiDB-lite"/>
    </source>
</evidence>
<sequence>MSSTNNIRQDDVKQTNDKGEPLKRCKVLDTQGNKCETLYVNDSSTGNAINHLLTDHEISKNGKINNKQQTLPAILQV</sequence>
<reference evidence="2" key="1">
    <citation type="submission" date="2021-06" db="EMBL/GenBank/DDBJ databases">
        <authorList>
            <person name="Kallberg Y."/>
            <person name="Tangrot J."/>
            <person name="Rosling A."/>
        </authorList>
    </citation>
    <scope>NUCLEOTIDE SEQUENCE</scope>
    <source>
        <strain evidence="2">UK204</strain>
    </source>
</reference>
<comment type="caution">
    <text evidence="2">The sequence shown here is derived from an EMBL/GenBank/DDBJ whole genome shotgun (WGS) entry which is preliminary data.</text>
</comment>
<keyword evidence="3" id="KW-1185">Reference proteome</keyword>
<accession>A0A9N9DDT4</accession>
<dbReference type="Proteomes" id="UP000789570">
    <property type="component" value="Unassembled WGS sequence"/>
</dbReference>
<protein>
    <submittedName>
        <fullName evidence="2">4064_t:CDS:1</fullName>
    </submittedName>
</protein>
<dbReference type="EMBL" id="CAJVPQ010003573">
    <property type="protein sequence ID" value="CAG8631756.1"/>
    <property type="molecule type" value="Genomic_DNA"/>
</dbReference>
<gene>
    <name evidence="2" type="ORF">FCALED_LOCUS10103</name>
</gene>
<dbReference type="OrthoDB" id="2425659at2759"/>
<evidence type="ECO:0000313" key="2">
    <source>
        <dbReference type="EMBL" id="CAG8631756.1"/>
    </source>
</evidence>
<feature type="compositionally biased region" description="Basic and acidic residues" evidence="1">
    <location>
        <begin position="8"/>
        <end position="21"/>
    </location>
</feature>
<proteinExistence type="predicted"/>
<dbReference type="AlphaFoldDB" id="A0A9N9DDT4"/>
<organism evidence="2 3">
    <name type="scientific">Funneliformis caledonium</name>
    <dbReference type="NCBI Taxonomy" id="1117310"/>
    <lineage>
        <taxon>Eukaryota</taxon>
        <taxon>Fungi</taxon>
        <taxon>Fungi incertae sedis</taxon>
        <taxon>Mucoromycota</taxon>
        <taxon>Glomeromycotina</taxon>
        <taxon>Glomeromycetes</taxon>
        <taxon>Glomerales</taxon>
        <taxon>Glomeraceae</taxon>
        <taxon>Funneliformis</taxon>
    </lineage>
</organism>
<evidence type="ECO:0000313" key="3">
    <source>
        <dbReference type="Proteomes" id="UP000789570"/>
    </source>
</evidence>